<evidence type="ECO:0000313" key="3">
    <source>
        <dbReference type="EMBL" id="EXB37863.1"/>
    </source>
</evidence>
<dbReference type="GO" id="GO:0009451">
    <property type="term" value="P:RNA modification"/>
    <property type="evidence" value="ECO:0007669"/>
    <property type="project" value="InterPro"/>
</dbReference>
<dbReference type="KEGG" id="mnt:21395161"/>
<dbReference type="GO" id="GO:0003723">
    <property type="term" value="F:RNA binding"/>
    <property type="evidence" value="ECO:0007669"/>
    <property type="project" value="InterPro"/>
</dbReference>
<proteinExistence type="predicted"/>
<dbReference type="InterPro" id="IPR046848">
    <property type="entry name" value="E_motif"/>
</dbReference>
<evidence type="ECO:0008006" key="5">
    <source>
        <dbReference type="Google" id="ProtNLM"/>
    </source>
</evidence>
<dbReference type="PROSITE" id="PS51375">
    <property type="entry name" value="PPR"/>
    <property type="match status" value="3"/>
</dbReference>
<dbReference type="OrthoDB" id="185373at2759"/>
<evidence type="ECO:0000256" key="1">
    <source>
        <dbReference type="ARBA" id="ARBA00022737"/>
    </source>
</evidence>
<dbReference type="eggNOG" id="KOG4197">
    <property type="taxonomic scope" value="Eukaryota"/>
</dbReference>
<evidence type="ECO:0000256" key="2">
    <source>
        <dbReference type="PROSITE-ProRule" id="PRU00708"/>
    </source>
</evidence>
<dbReference type="Pfam" id="PF01535">
    <property type="entry name" value="PPR"/>
    <property type="match status" value="3"/>
</dbReference>
<feature type="repeat" description="PPR" evidence="2">
    <location>
        <begin position="279"/>
        <end position="313"/>
    </location>
</feature>
<name>W9QQL2_9ROSA</name>
<dbReference type="PANTHER" id="PTHR47926:SF348">
    <property type="entry name" value="PENTATRICOPEPTIDE REPEAT-CONTAINING PROTEIN"/>
    <property type="match status" value="1"/>
</dbReference>
<sequence length="458" mass="50781">MPRSSELLLQLLQRFPKHPNQVQQIHCLLITEGHLLLRNRKWKNTLLFNALIRTHLGFGQTRKSLLLFARMLLHRAPPNGHTFPSLIKSASSSLPSLGPPLHAQALKRGVLRDPFVQTSLLSFYAECGNLRSARKVFEEMSERCVVACNAMIDAFCKNGDMGSALCIFEGMIKRDVVSWTSVVNGFRMNRRFCEAVRVFGSMMSCSVKPNEATYVSVLSSCASLDGWGGIYIGKQIHGHILRNEIHLSVFMGTAFIDLYGKSGLLNAAKNVFDGMVVKETCCWNAMISALSSNGREKEALDFFERIKMEGLQPNEVTFVAVLTACARGKLVEFGLELFRSMLNDFGVVPVMEHYGCVVDLLGRAGLLREAAEFVQSMPFEPDASVLGALLGASKIHGTTELGNEVGQKLIDMQPQHSGRYVVLSNINAATQRWNRAAYLRKMMLNAGVQKTLAYSVIT</sequence>
<gene>
    <name evidence="3" type="ORF">L484_011924</name>
</gene>
<dbReference type="Pfam" id="PF20431">
    <property type="entry name" value="E_motif"/>
    <property type="match status" value="1"/>
</dbReference>
<dbReference type="AlphaFoldDB" id="W9QQL2"/>
<reference evidence="4" key="1">
    <citation type="submission" date="2013-01" db="EMBL/GenBank/DDBJ databases">
        <title>Draft Genome Sequence of a Mulberry Tree, Morus notabilis C.K. Schneid.</title>
        <authorList>
            <person name="He N."/>
            <person name="Zhao S."/>
        </authorList>
    </citation>
    <scope>NUCLEOTIDE SEQUENCE</scope>
</reference>
<dbReference type="InterPro" id="IPR002885">
    <property type="entry name" value="PPR_rpt"/>
</dbReference>
<dbReference type="InterPro" id="IPR011990">
    <property type="entry name" value="TPR-like_helical_dom_sf"/>
</dbReference>
<protein>
    <recommendedName>
        <fullName evidence="5">Pentatricopeptide repeat-containing protein</fullName>
    </recommendedName>
</protein>
<dbReference type="PANTHER" id="PTHR47926">
    <property type="entry name" value="PENTATRICOPEPTIDE REPEAT-CONTAINING PROTEIN"/>
    <property type="match status" value="1"/>
</dbReference>
<dbReference type="Pfam" id="PF13041">
    <property type="entry name" value="PPR_2"/>
    <property type="match status" value="2"/>
</dbReference>
<feature type="repeat" description="PPR" evidence="2">
    <location>
        <begin position="144"/>
        <end position="178"/>
    </location>
</feature>
<dbReference type="InterPro" id="IPR046960">
    <property type="entry name" value="PPR_At4g14850-like_plant"/>
</dbReference>
<dbReference type="Proteomes" id="UP000030645">
    <property type="component" value="Unassembled WGS sequence"/>
</dbReference>
<organism evidence="3 4">
    <name type="scientific">Morus notabilis</name>
    <dbReference type="NCBI Taxonomy" id="981085"/>
    <lineage>
        <taxon>Eukaryota</taxon>
        <taxon>Viridiplantae</taxon>
        <taxon>Streptophyta</taxon>
        <taxon>Embryophyta</taxon>
        <taxon>Tracheophyta</taxon>
        <taxon>Spermatophyta</taxon>
        <taxon>Magnoliopsida</taxon>
        <taxon>eudicotyledons</taxon>
        <taxon>Gunneridae</taxon>
        <taxon>Pentapetalae</taxon>
        <taxon>rosids</taxon>
        <taxon>fabids</taxon>
        <taxon>Rosales</taxon>
        <taxon>Moraceae</taxon>
        <taxon>Moreae</taxon>
        <taxon>Morus</taxon>
    </lineage>
</organism>
<evidence type="ECO:0000313" key="4">
    <source>
        <dbReference type="Proteomes" id="UP000030645"/>
    </source>
</evidence>
<keyword evidence="4" id="KW-1185">Reference proteome</keyword>
<dbReference type="NCBIfam" id="TIGR00756">
    <property type="entry name" value="PPR"/>
    <property type="match status" value="4"/>
</dbReference>
<dbReference type="FunFam" id="1.25.40.10:FF:000242">
    <property type="entry name" value="Pentatricopeptide repeat-containing protein"/>
    <property type="match status" value="1"/>
</dbReference>
<dbReference type="Gene3D" id="1.25.40.10">
    <property type="entry name" value="Tetratricopeptide repeat domain"/>
    <property type="match status" value="3"/>
</dbReference>
<keyword evidence="1" id="KW-0677">Repeat</keyword>
<accession>W9QQL2</accession>
<feature type="repeat" description="PPR" evidence="2">
    <location>
        <begin position="113"/>
        <end position="143"/>
    </location>
</feature>
<dbReference type="EMBL" id="KE343663">
    <property type="protein sequence ID" value="EXB37863.1"/>
    <property type="molecule type" value="Genomic_DNA"/>
</dbReference>